<name>A0ABS7CH35_9BACL</name>
<dbReference type="SUPFAM" id="SSF52540">
    <property type="entry name" value="P-loop containing nucleoside triphosphate hydrolases"/>
    <property type="match status" value="1"/>
</dbReference>
<organism evidence="5 6">
    <name type="scientific">Paenibacillus sepulcri</name>
    <dbReference type="NCBI Taxonomy" id="359917"/>
    <lineage>
        <taxon>Bacteria</taxon>
        <taxon>Bacillati</taxon>
        <taxon>Bacillota</taxon>
        <taxon>Bacilli</taxon>
        <taxon>Bacillales</taxon>
        <taxon>Paenibacillaceae</taxon>
        <taxon>Paenibacillus</taxon>
    </lineage>
</organism>
<reference evidence="5 6" key="1">
    <citation type="submission" date="2021-07" db="EMBL/GenBank/DDBJ databases">
        <title>Paenibacillus radiodurans sp. nov., isolated from the southeastern edge of Tengger Desert.</title>
        <authorList>
            <person name="Zhang G."/>
        </authorList>
    </citation>
    <scope>NUCLEOTIDE SEQUENCE [LARGE SCALE GENOMIC DNA]</scope>
    <source>
        <strain evidence="5 6">CCM 7311</strain>
    </source>
</reference>
<dbReference type="InterPro" id="IPR004459">
    <property type="entry name" value="CobQ_synth"/>
</dbReference>
<dbReference type="NCBIfam" id="TIGR00313">
    <property type="entry name" value="cobQ"/>
    <property type="match status" value="1"/>
</dbReference>
<dbReference type="NCBIfam" id="NF001989">
    <property type="entry name" value="PRK00784.1"/>
    <property type="match status" value="1"/>
</dbReference>
<dbReference type="PANTHER" id="PTHR21343">
    <property type="entry name" value="DETHIOBIOTIN SYNTHETASE"/>
    <property type="match status" value="1"/>
</dbReference>
<sequence>MSRSILADPISLQIKKGQVKMDDDKALPKQARTIMLQGTASDVGKSLLTAALCRIFKENGCRVAPFKSQNMSLNSYVTWDGKEIGRAQGMQADACGILATTDMNPILLKPKKEMVSQVVLHGKPLGDYAAAVYREKFLFSAGPIIQESLRTLRGSYDVVVLEGAGSPAEINLKDRDIVNMKAAKWAEAPVILVADIDRGGMFASIVGTLELLEEDERERVCGFIVNKFRGDVSLLQPGLDWLEAKTGKPVLGVVPYLPDVGLEDEDSLSLDNAVRGMAAAAQAYPAAEAQGKLDIAVLRLPHISNFTDI</sequence>
<feature type="domain" description="CobQ/CobB/MinD/ParA nucleotide binding" evidence="4">
    <location>
        <begin position="34"/>
        <end position="261"/>
    </location>
</feature>
<protein>
    <submittedName>
        <fullName evidence="5">Cobyric acid synthase</fullName>
    </submittedName>
</protein>
<evidence type="ECO:0000256" key="1">
    <source>
        <dbReference type="ARBA" id="ARBA00004953"/>
    </source>
</evidence>
<accession>A0ABS7CH35</accession>
<feature type="non-terminal residue" evidence="5">
    <location>
        <position position="309"/>
    </location>
</feature>
<dbReference type="InterPro" id="IPR047045">
    <property type="entry name" value="CobQ_N"/>
</dbReference>
<proteinExistence type="inferred from homology"/>
<keyword evidence="2" id="KW-0169">Cobalamin biosynthesis</keyword>
<dbReference type="HAMAP" id="MF_00028">
    <property type="entry name" value="CobQ"/>
    <property type="match status" value="1"/>
</dbReference>
<dbReference type="Pfam" id="PF01656">
    <property type="entry name" value="CbiA"/>
    <property type="match status" value="1"/>
</dbReference>
<evidence type="ECO:0000313" key="6">
    <source>
        <dbReference type="Proteomes" id="UP001519887"/>
    </source>
</evidence>
<keyword evidence="3" id="KW-0315">Glutamine amidotransferase</keyword>
<dbReference type="InterPro" id="IPR002586">
    <property type="entry name" value="CobQ/CobB/MinD/ParA_Nub-bd_dom"/>
</dbReference>
<gene>
    <name evidence="5" type="ORF">K0U00_39280</name>
</gene>
<dbReference type="EMBL" id="JAHZIK010002030">
    <property type="protein sequence ID" value="MBW7460122.1"/>
    <property type="molecule type" value="Genomic_DNA"/>
</dbReference>
<dbReference type="InterPro" id="IPR027417">
    <property type="entry name" value="P-loop_NTPase"/>
</dbReference>
<keyword evidence="6" id="KW-1185">Reference proteome</keyword>
<comment type="caution">
    <text evidence="5">The sequence shown here is derived from an EMBL/GenBank/DDBJ whole genome shotgun (WGS) entry which is preliminary data.</text>
</comment>
<evidence type="ECO:0000256" key="3">
    <source>
        <dbReference type="ARBA" id="ARBA00022962"/>
    </source>
</evidence>
<dbReference type="PANTHER" id="PTHR21343:SF1">
    <property type="entry name" value="COBYRIC ACID SYNTHASE"/>
    <property type="match status" value="1"/>
</dbReference>
<dbReference type="CDD" id="cd05389">
    <property type="entry name" value="CobQ_N"/>
    <property type="match status" value="1"/>
</dbReference>
<evidence type="ECO:0000256" key="2">
    <source>
        <dbReference type="ARBA" id="ARBA00022573"/>
    </source>
</evidence>
<comment type="pathway">
    <text evidence="1">Cofactor biosynthesis; adenosylcobalamin biosynthesis.</text>
</comment>
<dbReference type="Gene3D" id="3.40.50.300">
    <property type="entry name" value="P-loop containing nucleotide triphosphate hydrolases"/>
    <property type="match status" value="1"/>
</dbReference>
<evidence type="ECO:0000313" key="5">
    <source>
        <dbReference type="EMBL" id="MBW7460122.1"/>
    </source>
</evidence>
<evidence type="ECO:0000259" key="4">
    <source>
        <dbReference type="Pfam" id="PF01656"/>
    </source>
</evidence>
<dbReference type="Proteomes" id="UP001519887">
    <property type="component" value="Unassembled WGS sequence"/>
</dbReference>